<evidence type="ECO:0000313" key="11">
    <source>
        <dbReference type="EMBL" id="CAD5205356.1"/>
    </source>
</evidence>
<keyword evidence="9" id="KW-0472">Membrane</keyword>
<evidence type="ECO:0000256" key="8">
    <source>
        <dbReference type="ARBA" id="ARBA00023034"/>
    </source>
</evidence>
<keyword evidence="12" id="KW-1185">Reference proteome</keyword>
<dbReference type="AlphaFoldDB" id="A0A811JQ08"/>
<organism evidence="11 12">
    <name type="scientific">Bursaphelenchus okinawaensis</name>
    <dbReference type="NCBI Taxonomy" id="465554"/>
    <lineage>
        <taxon>Eukaryota</taxon>
        <taxon>Metazoa</taxon>
        <taxon>Ecdysozoa</taxon>
        <taxon>Nematoda</taxon>
        <taxon>Chromadorea</taxon>
        <taxon>Rhabditida</taxon>
        <taxon>Tylenchina</taxon>
        <taxon>Tylenchomorpha</taxon>
        <taxon>Aphelenchoidea</taxon>
        <taxon>Aphelenchoididae</taxon>
        <taxon>Bursaphelenchus</taxon>
    </lineage>
</organism>
<evidence type="ECO:0000256" key="5">
    <source>
        <dbReference type="ARBA" id="ARBA00022692"/>
    </source>
</evidence>
<dbReference type="Gene3D" id="3.90.550.50">
    <property type="match status" value="1"/>
</dbReference>
<comment type="subcellular location">
    <subcellularLocation>
        <location evidence="1 10">Golgi apparatus membrane</location>
        <topology evidence="1 10">Single-pass type II membrane protein</topology>
    </subcellularLocation>
</comment>
<dbReference type="EMBL" id="CAJFDH010000001">
    <property type="protein sequence ID" value="CAD5205356.1"/>
    <property type="molecule type" value="Genomic_DNA"/>
</dbReference>
<evidence type="ECO:0000313" key="12">
    <source>
        <dbReference type="Proteomes" id="UP000614601"/>
    </source>
</evidence>
<keyword evidence="6" id="KW-0735">Signal-anchor</keyword>
<proteinExistence type="inferred from homology"/>
<dbReference type="Pfam" id="PF01762">
    <property type="entry name" value="Galactosyl_T"/>
    <property type="match status" value="1"/>
</dbReference>
<reference evidence="11" key="1">
    <citation type="submission" date="2020-09" db="EMBL/GenBank/DDBJ databases">
        <authorList>
            <person name="Kikuchi T."/>
        </authorList>
    </citation>
    <scope>NUCLEOTIDE SEQUENCE</scope>
    <source>
        <strain evidence="11">SH1</strain>
    </source>
</reference>
<evidence type="ECO:0000256" key="9">
    <source>
        <dbReference type="ARBA" id="ARBA00023136"/>
    </source>
</evidence>
<keyword evidence="5" id="KW-0812">Transmembrane</keyword>
<evidence type="ECO:0000256" key="4">
    <source>
        <dbReference type="ARBA" id="ARBA00022679"/>
    </source>
</evidence>
<keyword evidence="3 10" id="KW-0328">Glycosyltransferase</keyword>
<evidence type="ECO:0000256" key="10">
    <source>
        <dbReference type="RuleBase" id="RU363063"/>
    </source>
</evidence>
<name>A0A811JQ08_9BILA</name>
<keyword evidence="4" id="KW-0808">Transferase</keyword>
<sequence length="343" mass="40867">MNGILSKKKFLVGVVFIITLTILLIRDNINNHVTIYMLNYVPQHLTTDEFEKLFQMKTVKLKIGETQLSYDMTVPYDTNECDNVEMVVYVMTMVDNYSFRRRQNIREIISKTTNRTVLFRFFLGRSEDMNLQTIVPEIMAFKDIVYYTHNETYRENYVKWYSMHDYHMTYCPNVKYFVKMDDDVTADYGRVFSWIDEGFNGLIGNKSEYFLCHGMYNFWPIRNKHSRWYIPIEEFSENRWPDYCFGYFILTTNDTIKTITKAMRNVNLVHMDDCFITGIVRRETTVPLLNWSGICSNPNEIDYTKCSKDNTIPWPIALHNTKTKSLVEKWLNTMHDIKCPLLE</sequence>
<comment type="similarity">
    <text evidence="2 10">Belongs to the glycosyltransferase 31 family.</text>
</comment>
<dbReference type="EC" id="2.4.1.-" evidence="10"/>
<dbReference type="PANTHER" id="PTHR11214:SF376">
    <property type="entry name" value="HEXOSYLTRANSFERASE"/>
    <property type="match status" value="1"/>
</dbReference>
<dbReference type="InterPro" id="IPR002659">
    <property type="entry name" value="Glyco_trans_31"/>
</dbReference>
<accession>A0A811JQ08</accession>
<dbReference type="PANTHER" id="PTHR11214">
    <property type="entry name" value="BETA-1,3-N-ACETYLGLUCOSAMINYLTRANSFERASE"/>
    <property type="match status" value="1"/>
</dbReference>
<evidence type="ECO:0000256" key="1">
    <source>
        <dbReference type="ARBA" id="ARBA00004323"/>
    </source>
</evidence>
<dbReference type="GO" id="GO:0006493">
    <property type="term" value="P:protein O-linked glycosylation"/>
    <property type="evidence" value="ECO:0007669"/>
    <property type="project" value="TreeGrafter"/>
</dbReference>
<keyword evidence="8 10" id="KW-0333">Golgi apparatus</keyword>
<gene>
    <name evidence="11" type="ORF">BOKJ2_LOCUS40</name>
</gene>
<dbReference type="Proteomes" id="UP000783686">
    <property type="component" value="Unassembled WGS sequence"/>
</dbReference>
<evidence type="ECO:0000256" key="7">
    <source>
        <dbReference type="ARBA" id="ARBA00022989"/>
    </source>
</evidence>
<dbReference type="EMBL" id="CAJFCW020000001">
    <property type="protein sequence ID" value="CAG9076934.1"/>
    <property type="molecule type" value="Genomic_DNA"/>
</dbReference>
<evidence type="ECO:0000256" key="2">
    <source>
        <dbReference type="ARBA" id="ARBA00008661"/>
    </source>
</evidence>
<dbReference type="GO" id="GO:0000139">
    <property type="term" value="C:Golgi membrane"/>
    <property type="evidence" value="ECO:0007669"/>
    <property type="project" value="UniProtKB-SubCell"/>
</dbReference>
<dbReference type="OrthoDB" id="5512589at2759"/>
<dbReference type="GO" id="GO:0016758">
    <property type="term" value="F:hexosyltransferase activity"/>
    <property type="evidence" value="ECO:0007669"/>
    <property type="project" value="InterPro"/>
</dbReference>
<protein>
    <recommendedName>
        <fullName evidence="10">Hexosyltransferase</fullName>
        <ecNumber evidence="10">2.4.1.-</ecNumber>
    </recommendedName>
</protein>
<evidence type="ECO:0000256" key="3">
    <source>
        <dbReference type="ARBA" id="ARBA00022676"/>
    </source>
</evidence>
<dbReference type="Proteomes" id="UP000614601">
    <property type="component" value="Unassembled WGS sequence"/>
</dbReference>
<keyword evidence="7" id="KW-1133">Transmembrane helix</keyword>
<comment type="caution">
    <text evidence="11">The sequence shown here is derived from an EMBL/GenBank/DDBJ whole genome shotgun (WGS) entry which is preliminary data.</text>
</comment>
<evidence type="ECO:0000256" key="6">
    <source>
        <dbReference type="ARBA" id="ARBA00022968"/>
    </source>
</evidence>